<reference evidence="3 4" key="1">
    <citation type="submission" date="2017-11" db="EMBL/GenBank/DDBJ databases">
        <title>Genomic Encyclopedia of Archaeal and Bacterial Type Strains, Phase II (KMG-II): From Individual Species to Whole Genera.</title>
        <authorList>
            <person name="Goeker M."/>
        </authorList>
    </citation>
    <scope>NUCLEOTIDE SEQUENCE [LARGE SCALE GENOMIC DNA]</scope>
    <source>
        <strain evidence="3 4">DSM 29128</strain>
    </source>
</reference>
<evidence type="ECO:0000259" key="2">
    <source>
        <dbReference type="Pfam" id="PF09835"/>
    </source>
</evidence>
<sequence>MVFKRRDRRAIWQIVLDFFYPRGGWTRAFEYVKHRVRRLPDTPQKISRGIWAGVFICFTPLFGLHFVFGAIIARLLRGNIFAALMATFFGNPLTFPPIGYLSISLGSWMLGLPPGGNDRLGQKFANASYDLWNNIIAIFTPDRIRWHGLRVFYDDVFFPYLVGGIIPGLITATLAYYLSVPVISAYQTRRKKALLAKLDQLKKKASPSDQSSN</sequence>
<keyword evidence="4" id="KW-1185">Reference proteome</keyword>
<name>A0A2M8WPR6_9RHOB</name>
<proteinExistence type="predicted"/>
<evidence type="ECO:0000313" key="4">
    <source>
        <dbReference type="Proteomes" id="UP000228531"/>
    </source>
</evidence>
<evidence type="ECO:0000256" key="1">
    <source>
        <dbReference type="SAM" id="Phobius"/>
    </source>
</evidence>
<dbReference type="PANTHER" id="PTHR40547:SF1">
    <property type="entry name" value="SLL0298 PROTEIN"/>
    <property type="match status" value="1"/>
</dbReference>
<protein>
    <recommendedName>
        <fullName evidence="2">DUF2062 domain-containing protein</fullName>
    </recommendedName>
</protein>
<dbReference type="EMBL" id="PGTY01000001">
    <property type="protein sequence ID" value="PJI92935.1"/>
    <property type="molecule type" value="Genomic_DNA"/>
</dbReference>
<evidence type="ECO:0000313" key="3">
    <source>
        <dbReference type="EMBL" id="PJI92935.1"/>
    </source>
</evidence>
<feature type="transmembrane region" description="Helical" evidence="1">
    <location>
        <begin position="157"/>
        <end position="183"/>
    </location>
</feature>
<keyword evidence="1" id="KW-1133">Transmembrane helix</keyword>
<dbReference type="RefSeq" id="WP_100367696.1">
    <property type="nucleotide sequence ID" value="NZ_PGTY01000001.1"/>
</dbReference>
<dbReference type="InterPro" id="IPR018639">
    <property type="entry name" value="DUF2062"/>
</dbReference>
<keyword evidence="1" id="KW-0812">Transmembrane</keyword>
<dbReference type="PANTHER" id="PTHR40547">
    <property type="entry name" value="SLL0298 PROTEIN"/>
    <property type="match status" value="1"/>
</dbReference>
<feature type="transmembrane region" description="Helical" evidence="1">
    <location>
        <begin position="80"/>
        <end position="103"/>
    </location>
</feature>
<feature type="domain" description="DUF2062" evidence="2">
    <location>
        <begin position="27"/>
        <end position="191"/>
    </location>
</feature>
<gene>
    <name evidence="3" type="ORF">BC777_1802</name>
</gene>
<dbReference type="OrthoDB" id="7360463at2"/>
<comment type="caution">
    <text evidence="3">The sequence shown here is derived from an EMBL/GenBank/DDBJ whole genome shotgun (WGS) entry which is preliminary data.</text>
</comment>
<keyword evidence="1" id="KW-0472">Membrane</keyword>
<accession>A0A2M8WPR6</accession>
<feature type="transmembrane region" description="Helical" evidence="1">
    <location>
        <begin position="50"/>
        <end position="73"/>
    </location>
</feature>
<dbReference type="AlphaFoldDB" id="A0A2M8WPR6"/>
<dbReference type="Proteomes" id="UP000228531">
    <property type="component" value="Unassembled WGS sequence"/>
</dbReference>
<organism evidence="3 4">
    <name type="scientific">Yoonia maricola</name>
    <dbReference type="NCBI Taxonomy" id="420999"/>
    <lineage>
        <taxon>Bacteria</taxon>
        <taxon>Pseudomonadati</taxon>
        <taxon>Pseudomonadota</taxon>
        <taxon>Alphaproteobacteria</taxon>
        <taxon>Rhodobacterales</taxon>
        <taxon>Paracoccaceae</taxon>
        <taxon>Yoonia</taxon>
    </lineage>
</organism>
<dbReference type="Pfam" id="PF09835">
    <property type="entry name" value="DUF2062"/>
    <property type="match status" value="1"/>
</dbReference>